<protein>
    <submittedName>
        <fullName evidence="3">NmrA family protein</fullName>
    </submittedName>
</protein>
<dbReference type="KEGG" id="plj:28884358"/>
<dbReference type="SUPFAM" id="SSF51735">
    <property type="entry name" value="NAD(P)-binding Rossmann-fold domains"/>
    <property type="match status" value="1"/>
</dbReference>
<evidence type="ECO:0000313" key="3">
    <source>
        <dbReference type="EMBL" id="OAQ93064.1"/>
    </source>
</evidence>
<accession>A0A179HSP7</accession>
<comment type="similarity">
    <text evidence="1">Belongs to the avfA family.</text>
</comment>
<proteinExistence type="inferred from homology"/>
<dbReference type="GO" id="GO:0016646">
    <property type="term" value="F:oxidoreductase activity, acting on the CH-NH group of donors, NAD or NADP as acceptor"/>
    <property type="evidence" value="ECO:0007669"/>
    <property type="project" value="TreeGrafter"/>
</dbReference>
<dbReference type="PANTHER" id="PTHR43355:SF2">
    <property type="entry name" value="FLAVIN REDUCTASE (NADPH)"/>
    <property type="match status" value="1"/>
</dbReference>
<dbReference type="Pfam" id="PF13460">
    <property type="entry name" value="NAD_binding_10"/>
    <property type="match status" value="1"/>
</dbReference>
<reference evidence="3 4" key="1">
    <citation type="submission" date="2016-02" db="EMBL/GenBank/DDBJ databases">
        <title>Biosynthesis of antibiotic leucinostatins and their inhibition on Phytophthora in bio-control Purpureocillium lilacinum.</title>
        <authorList>
            <person name="Wang G."/>
            <person name="Liu Z."/>
            <person name="Lin R."/>
            <person name="Li E."/>
            <person name="Mao Z."/>
            <person name="Ling J."/>
            <person name="Yin W."/>
            <person name="Xie B."/>
        </authorList>
    </citation>
    <scope>NUCLEOTIDE SEQUENCE [LARGE SCALE GENOMIC DNA]</scope>
    <source>
        <strain evidence="3">PLFJ-1</strain>
    </source>
</reference>
<evidence type="ECO:0000256" key="1">
    <source>
        <dbReference type="ARBA" id="ARBA00038376"/>
    </source>
</evidence>
<dbReference type="InterPro" id="IPR016040">
    <property type="entry name" value="NAD(P)-bd_dom"/>
</dbReference>
<evidence type="ECO:0000313" key="4">
    <source>
        <dbReference type="Proteomes" id="UP000078340"/>
    </source>
</evidence>
<dbReference type="EMBL" id="LSBI01000002">
    <property type="protein sequence ID" value="OAQ93064.1"/>
    <property type="molecule type" value="Genomic_DNA"/>
</dbReference>
<dbReference type="Proteomes" id="UP000078340">
    <property type="component" value="Unassembled WGS sequence"/>
</dbReference>
<dbReference type="InterPro" id="IPR036291">
    <property type="entry name" value="NAD(P)-bd_dom_sf"/>
</dbReference>
<feature type="domain" description="NAD(P)-binding" evidence="2">
    <location>
        <begin position="10"/>
        <end position="187"/>
    </location>
</feature>
<evidence type="ECO:0000259" key="2">
    <source>
        <dbReference type="Pfam" id="PF13460"/>
    </source>
</evidence>
<gene>
    <name evidence="3" type="ORF">VFPFJ_02225</name>
</gene>
<dbReference type="PANTHER" id="PTHR43355">
    <property type="entry name" value="FLAVIN REDUCTASE (NADPH)"/>
    <property type="match status" value="1"/>
</dbReference>
<dbReference type="OMA" id="EHDKFSV"/>
<dbReference type="STRING" id="33203.A0A179HSP7"/>
<dbReference type="Gene3D" id="3.40.50.720">
    <property type="entry name" value="NAD(P)-binding Rossmann-like Domain"/>
    <property type="match status" value="1"/>
</dbReference>
<dbReference type="GeneID" id="28884358"/>
<comment type="caution">
    <text evidence="3">The sequence shown here is derived from an EMBL/GenBank/DDBJ whole genome shotgun (WGS) entry which is preliminary data.</text>
</comment>
<sequence>MAGSKVLVLGGTGPAGICLLRELLWRKHAVVAFARDPAKIPDDLMSNPLLKAIKGELSDKNALEAAVSECSVVVSLLGPNTLRYINPATFTGFYETLFETMRTHGVRRIFAMSTLSYEQPNDRFSAIRWLLVALVFFVAHFGWRTARGIGRVFEEHAAGLDWTVFRIAGIEGGSDEDSWKTGREDGEVYEGWIGQMGWSASQNRAALTRWLVDAVEDGKAQWIRKMPAVSRRAGGAKAEPS</sequence>
<dbReference type="InterPro" id="IPR051606">
    <property type="entry name" value="Polyketide_Oxido-like"/>
</dbReference>
<organism evidence="3 4">
    <name type="scientific">Purpureocillium lilacinum</name>
    <name type="common">Paecilomyces lilacinus</name>
    <dbReference type="NCBI Taxonomy" id="33203"/>
    <lineage>
        <taxon>Eukaryota</taxon>
        <taxon>Fungi</taxon>
        <taxon>Dikarya</taxon>
        <taxon>Ascomycota</taxon>
        <taxon>Pezizomycotina</taxon>
        <taxon>Sordariomycetes</taxon>
        <taxon>Hypocreomycetidae</taxon>
        <taxon>Hypocreales</taxon>
        <taxon>Ophiocordycipitaceae</taxon>
        <taxon>Purpureocillium</taxon>
    </lineage>
</organism>
<name>A0A179HSP7_PURLI</name>
<dbReference type="AlphaFoldDB" id="A0A179HSP7"/>